<keyword evidence="1" id="KW-0472">Membrane</keyword>
<dbReference type="Proteomes" id="UP000611215">
    <property type="component" value="Unassembled WGS sequence"/>
</dbReference>
<gene>
    <name evidence="2" type="ORF">ITJ86_08935</name>
</gene>
<sequence length="137" mass="15895">MKTTFTYILLVILSLLAFSWLFFNCQEDVSMDLVFDKKIIHGDLVFRSVNTGTLDATHYNEFGVIEKSLGKLYVWDNQNTMRKSFQDWVKEGNGGHIKVYSIKSSDFYIDTLKLQNGSYDHVMNSDVLEFITEKTIE</sequence>
<name>A0ABS0EID6_9FLAO</name>
<keyword evidence="3" id="KW-1185">Reference proteome</keyword>
<evidence type="ECO:0000313" key="2">
    <source>
        <dbReference type="EMBL" id="MBF8150018.1"/>
    </source>
</evidence>
<feature type="transmembrane region" description="Helical" evidence="1">
    <location>
        <begin position="7"/>
        <end position="23"/>
    </location>
</feature>
<dbReference type="EMBL" id="JADOET010000006">
    <property type="protein sequence ID" value="MBF8150018.1"/>
    <property type="molecule type" value="Genomic_DNA"/>
</dbReference>
<evidence type="ECO:0000256" key="1">
    <source>
        <dbReference type="SAM" id="Phobius"/>
    </source>
</evidence>
<organism evidence="2 3">
    <name type="scientific">Winogradskyella marina</name>
    <dbReference type="NCBI Taxonomy" id="2785530"/>
    <lineage>
        <taxon>Bacteria</taxon>
        <taxon>Pseudomonadati</taxon>
        <taxon>Bacteroidota</taxon>
        <taxon>Flavobacteriia</taxon>
        <taxon>Flavobacteriales</taxon>
        <taxon>Flavobacteriaceae</taxon>
        <taxon>Winogradskyella</taxon>
    </lineage>
</organism>
<proteinExistence type="predicted"/>
<comment type="caution">
    <text evidence="2">The sequence shown here is derived from an EMBL/GenBank/DDBJ whole genome shotgun (WGS) entry which is preliminary data.</text>
</comment>
<protein>
    <submittedName>
        <fullName evidence="2">Uncharacterized protein</fullName>
    </submittedName>
</protein>
<dbReference type="RefSeq" id="WP_195871290.1">
    <property type="nucleotide sequence ID" value="NZ_JADOET010000006.1"/>
</dbReference>
<reference evidence="2 3" key="1">
    <citation type="submission" date="2020-11" db="EMBL/GenBank/DDBJ databases">
        <title>Winogradskyella marina sp. nov., isolated from marine sediment.</title>
        <authorList>
            <person name="Bo J."/>
            <person name="Wang S."/>
            <person name="Song X."/>
            <person name="Du Z."/>
        </authorList>
    </citation>
    <scope>NUCLEOTIDE SEQUENCE [LARGE SCALE GENOMIC DNA]</scope>
    <source>
        <strain evidence="2 3">F6397</strain>
    </source>
</reference>
<accession>A0ABS0EID6</accession>
<keyword evidence="1" id="KW-1133">Transmembrane helix</keyword>
<evidence type="ECO:0000313" key="3">
    <source>
        <dbReference type="Proteomes" id="UP000611215"/>
    </source>
</evidence>
<keyword evidence="1" id="KW-0812">Transmembrane</keyword>